<dbReference type="GO" id="GO:0005886">
    <property type="term" value="C:plasma membrane"/>
    <property type="evidence" value="ECO:0007669"/>
    <property type="project" value="UniProtKB-SubCell"/>
</dbReference>
<evidence type="ECO:0000256" key="1">
    <source>
        <dbReference type="ARBA" id="ARBA00004651"/>
    </source>
</evidence>
<feature type="transmembrane region" description="Helical" evidence="9">
    <location>
        <begin position="189"/>
        <end position="208"/>
    </location>
</feature>
<feature type="transmembrane region" description="Helical" evidence="9">
    <location>
        <begin position="62"/>
        <end position="80"/>
    </location>
</feature>
<name>A0A917BBA2_9MICO</name>
<reference evidence="10 11" key="1">
    <citation type="journal article" date="2014" name="Int. J. Syst. Evol. Microbiol.">
        <title>Complete genome sequence of Corynebacterium casei LMG S-19264T (=DSM 44701T), isolated from a smear-ripened cheese.</title>
        <authorList>
            <consortium name="US DOE Joint Genome Institute (JGI-PGF)"/>
            <person name="Walter F."/>
            <person name="Albersmeier A."/>
            <person name="Kalinowski J."/>
            <person name="Ruckert C."/>
        </authorList>
    </citation>
    <scope>NUCLEOTIDE SEQUENCE [LARGE SCALE GENOMIC DNA]</scope>
    <source>
        <strain evidence="10 11">CGMCC 1.12976</strain>
    </source>
</reference>
<protein>
    <submittedName>
        <fullName evidence="10">Branched-chain amino acid ABC transporter permease</fullName>
    </submittedName>
</protein>
<feature type="transmembrane region" description="Helical" evidence="9">
    <location>
        <begin position="220"/>
        <end position="249"/>
    </location>
</feature>
<organism evidence="10 11">
    <name type="scientific">Subtercola lobariae</name>
    <dbReference type="NCBI Taxonomy" id="1588641"/>
    <lineage>
        <taxon>Bacteria</taxon>
        <taxon>Bacillati</taxon>
        <taxon>Actinomycetota</taxon>
        <taxon>Actinomycetes</taxon>
        <taxon>Micrococcales</taxon>
        <taxon>Microbacteriaceae</taxon>
        <taxon>Subtercola</taxon>
    </lineage>
</organism>
<evidence type="ECO:0000256" key="8">
    <source>
        <dbReference type="ARBA" id="ARBA00037998"/>
    </source>
</evidence>
<dbReference type="PANTHER" id="PTHR11795:SF445">
    <property type="entry name" value="AMINO ACID ABC TRANSPORTER PERMEASE PROTEIN"/>
    <property type="match status" value="1"/>
</dbReference>
<dbReference type="InterPro" id="IPR001851">
    <property type="entry name" value="ABC_transp_permease"/>
</dbReference>
<comment type="caution">
    <text evidence="10">The sequence shown here is derived from an EMBL/GenBank/DDBJ whole genome shotgun (WGS) entry which is preliminary data.</text>
</comment>
<gene>
    <name evidence="10" type="ORF">GCM10011399_30240</name>
</gene>
<evidence type="ECO:0000256" key="5">
    <source>
        <dbReference type="ARBA" id="ARBA00022970"/>
    </source>
</evidence>
<keyword evidence="4 9" id="KW-0812">Transmembrane</keyword>
<feature type="transmembrane region" description="Helical" evidence="9">
    <location>
        <begin position="92"/>
        <end position="110"/>
    </location>
</feature>
<evidence type="ECO:0000256" key="3">
    <source>
        <dbReference type="ARBA" id="ARBA00022475"/>
    </source>
</evidence>
<evidence type="ECO:0000256" key="2">
    <source>
        <dbReference type="ARBA" id="ARBA00022448"/>
    </source>
</evidence>
<evidence type="ECO:0000256" key="4">
    <source>
        <dbReference type="ARBA" id="ARBA00022692"/>
    </source>
</evidence>
<dbReference type="GO" id="GO:0006865">
    <property type="term" value="P:amino acid transport"/>
    <property type="evidence" value="ECO:0007669"/>
    <property type="project" value="UniProtKB-KW"/>
</dbReference>
<evidence type="ECO:0000313" key="11">
    <source>
        <dbReference type="Proteomes" id="UP000598775"/>
    </source>
</evidence>
<evidence type="ECO:0000256" key="9">
    <source>
        <dbReference type="SAM" id="Phobius"/>
    </source>
</evidence>
<proteinExistence type="inferred from homology"/>
<dbReference type="CDD" id="cd06582">
    <property type="entry name" value="TM_PBP1_LivH_like"/>
    <property type="match status" value="1"/>
</dbReference>
<keyword evidence="5" id="KW-0029">Amino-acid transport</keyword>
<evidence type="ECO:0000256" key="6">
    <source>
        <dbReference type="ARBA" id="ARBA00022989"/>
    </source>
</evidence>
<dbReference type="AlphaFoldDB" id="A0A917BBA2"/>
<dbReference type="EMBL" id="BMGP01000006">
    <property type="protein sequence ID" value="GGF35161.1"/>
    <property type="molecule type" value="Genomic_DNA"/>
</dbReference>
<dbReference type="Proteomes" id="UP000598775">
    <property type="component" value="Unassembled WGS sequence"/>
</dbReference>
<accession>A0A917BBA2</accession>
<keyword evidence="7 9" id="KW-0472">Membrane</keyword>
<feature type="transmembrane region" description="Helical" evidence="9">
    <location>
        <begin position="31"/>
        <end position="50"/>
    </location>
</feature>
<sequence>MLQQILTGLLIGSLYALIAQSAVLAYMTTRTINFAVASVMSASAFLALALAPFDWLTTPGRIAIVAILATAFGAVLFRVGVAPFSGSSEHDIRWILSLVALGLVFDDLILNSQGGQVHRLGYATIPGTLTIGDVTLSNQLILIGVVSVSIIGIIELASRYTGIGLRMRAVAEDRGTAELMGIRTNRIRIGSYAVGMIGVSIGAVLWSAQVGVSPALGSPLLLASFGAAIISSFTSIGGVLVGGAIFGVVTQLSSYIFGSAIGQVSGLILVILVLVLRPQGIFGKRALEKV</sequence>
<dbReference type="RefSeq" id="WP_188679718.1">
    <property type="nucleotide sequence ID" value="NZ_BMGP01000006.1"/>
</dbReference>
<evidence type="ECO:0000313" key="10">
    <source>
        <dbReference type="EMBL" id="GGF35161.1"/>
    </source>
</evidence>
<keyword evidence="11" id="KW-1185">Reference proteome</keyword>
<evidence type="ECO:0000256" key="7">
    <source>
        <dbReference type="ARBA" id="ARBA00023136"/>
    </source>
</evidence>
<feature type="transmembrane region" description="Helical" evidence="9">
    <location>
        <begin position="255"/>
        <end position="276"/>
    </location>
</feature>
<feature type="transmembrane region" description="Helical" evidence="9">
    <location>
        <begin position="140"/>
        <end position="158"/>
    </location>
</feature>
<keyword evidence="6 9" id="KW-1133">Transmembrane helix</keyword>
<dbReference type="Pfam" id="PF02653">
    <property type="entry name" value="BPD_transp_2"/>
    <property type="match status" value="1"/>
</dbReference>
<dbReference type="InterPro" id="IPR052157">
    <property type="entry name" value="BCAA_transport_permease"/>
</dbReference>
<comment type="subcellular location">
    <subcellularLocation>
        <location evidence="1">Cell membrane</location>
        <topology evidence="1">Multi-pass membrane protein</topology>
    </subcellularLocation>
</comment>
<keyword evidence="3" id="KW-1003">Cell membrane</keyword>
<comment type="similarity">
    <text evidence="8">Belongs to the binding-protein-dependent transport system permease family. LivHM subfamily.</text>
</comment>
<dbReference type="PANTHER" id="PTHR11795">
    <property type="entry name" value="BRANCHED-CHAIN AMINO ACID TRANSPORT SYSTEM PERMEASE PROTEIN LIVH"/>
    <property type="match status" value="1"/>
</dbReference>
<dbReference type="GO" id="GO:0022857">
    <property type="term" value="F:transmembrane transporter activity"/>
    <property type="evidence" value="ECO:0007669"/>
    <property type="project" value="InterPro"/>
</dbReference>
<keyword evidence="2" id="KW-0813">Transport</keyword>